<reference evidence="1" key="1">
    <citation type="submission" date="2021-03" db="EMBL/GenBank/DDBJ databases">
        <title>Comparative genomics and phylogenomic investigation of the class Geoglossomycetes provide insights into ecological specialization and systematics.</title>
        <authorList>
            <person name="Melie T."/>
            <person name="Pirro S."/>
            <person name="Miller A.N."/>
            <person name="Quandt A."/>
        </authorList>
    </citation>
    <scope>NUCLEOTIDE SEQUENCE</scope>
    <source>
        <strain evidence="1">CAQ_001_2017</strain>
    </source>
</reference>
<dbReference type="AlphaFoldDB" id="A0A9P8RQX4"/>
<comment type="caution">
    <text evidence="1">The sequence shown here is derived from an EMBL/GenBank/DDBJ whole genome shotgun (WGS) entry which is preliminary data.</text>
</comment>
<protein>
    <submittedName>
        <fullName evidence="1">Uncharacterized protein</fullName>
    </submittedName>
</protein>
<proteinExistence type="predicted"/>
<name>A0A9P8RQX4_9PEZI</name>
<accession>A0A9P8RQX4</accession>
<organism evidence="1 2">
    <name type="scientific">Trichoglossum hirsutum</name>
    <dbReference type="NCBI Taxonomy" id="265104"/>
    <lineage>
        <taxon>Eukaryota</taxon>
        <taxon>Fungi</taxon>
        <taxon>Dikarya</taxon>
        <taxon>Ascomycota</taxon>
        <taxon>Pezizomycotina</taxon>
        <taxon>Geoglossomycetes</taxon>
        <taxon>Geoglossales</taxon>
        <taxon>Geoglossaceae</taxon>
        <taxon>Trichoglossum</taxon>
    </lineage>
</organism>
<evidence type="ECO:0000313" key="2">
    <source>
        <dbReference type="Proteomes" id="UP000750711"/>
    </source>
</evidence>
<sequence>MGPSDNRRTQIDMHVLTGARSPTKVTERAVLYDSLGSTPRTNASSKTRAGLREDVLDALTGTEKVSSKTVRSAMSVPFQLRAVWGSPWEKYEKIYDVKLGGLMEVAI</sequence>
<evidence type="ECO:0000313" key="1">
    <source>
        <dbReference type="EMBL" id="KAH0562064.1"/>
    </source>
</evidence>
<gene>
    <name evidence="1" type="ORF">GP486_003236</name>
</gene>
<dbReference type="Proteomes" id="UP000750711">
    <property type="component" value="Unassembled WGS sequence"/>
</dbReference>
<dbReference type="EMBL" id="JAGHQM010000419">
    <property type="protein sequence ID" value="KAH0562064.1"/>
    <property type="molecule type" value="Genomic_DNA"/>
</dbReference>
<keyword evidence="2" id="KW-1185">Reference proteome</keyword>